<dbReference type="GO" id="GO:0003677">
    <property type="term" value="F:DNA binding"/>
    <property type="evidence" value="ECO:0007669"/>
    <property type="project" value="InterPro"/>
</dbReference>
<feature type="compositionally biased region" description="Low complexity" evidence="1">
    <location>
        <begin position="100"/>
        <end position="112"/>
    </location>
</feature>
<comment type="caution">
    <text evidence="3">The sequence shown here is derived from an EMBL/GenBank/DDBJ whole genome shotgun (WGS) entry which is preliminary data.</text>
</comment>
<dbReference type="GO" id="GO:0004803">
    <property type="term" value="F:transposase activity"/>
    <property type="evidence" value="ECO:0007669"/>
    <property type="project" value="InterPro"/>
</dbReference>
<evidence type="ECO:0000256" key="1">
    <source>
        <dbReference type="SAM" id="MobiDB-lite"/>
    </source>
</evidence>
<accession>A0A3E0GTV5</accession>
<organism evidence="3 4">
    <name type="scientific">Kutzneria buriramensis</name>
    <dbReference type="NCBI Taxonomy" id="1045776"/>
    <lineage>
        <taxon>Bacteria</taxon>
        <taxon>Bacillati</taxon>
        <taxon>Actinomycetota</taxon>
        <taxon>Actinomycetes</taxon>
        <taxon>Pseudonocardiales</taxon>
        <taxon>Pseudonocardiaceae</taxon>
        <taxon>Kutzneria</taxon>
    </lineage>
</organism>
<dbReference type="GO" id="GO:0006313">
    <property type="term" value="P:DNA transposition"/>
    <property type="evidence" value="ECO:0007669"/>
    <property type="project" value="InterPro"/>
</dbReference>
<evidence type="ECO:0000313" key="4">
    <source>
        <dbReference type="Proteomes" id="UP000256269"/>
    </source>
</evidence>
<dbReference type="Pfam" id="PF02371">
    <property type="entry name" value="Transposase_20"/>
    <property type="match status" value="1"/>
</dbReference>
<gene>
    <name evidence="3" type="ORF">BCF44_13135</name>
</gene>
<dbReference type="Proteomes" id="UP000256269">
    <property type="component" value="Unassembled WGS sequence"/>
</dbReference>
<evidence type="ECO:0000259" key="2">
    <source>
        <dbReference type="Pfam" id="PF02371"/>
    </source>
</evidence>
<feature type="region of interest" description="Disordered" evidence="1">
    <location>
        <begin position="63"/>
        <end position="112"/>
    </location>
</feature>
<name>A0A3E0GTV5_9PSEU</name>
<dbReference type="EMBL" id="QUNO01000031">
    <property type="protein sequence ID" value="REH26980.1"/>
    <property type="molecule type" value="Genomic_DNA"/>
</dbReference>
<sequence length="112" mass="11426">MSPLAPALLKVTGISHKSPAALITESGDITRFAASAKLARYTGCAPIAVYSADQKRVGCTAAATTGSTVSSTPPRSCRNADTQPRKHSWSATNPPKARAEPAASSNATPSTS</sequence>
<feature type="domain" description="Transposase IS116/IS110/IS902 C-terminal" evidence="2">
    <location>
        <begin position="7"/>
        <end position="56"/>
    </location>
</feature>
<proteinExistence type="predicted"/>
<protein>
    <submittedName>
        <fullName evidence="3">Transposase IS116/IS110/IS902 family protein</fullName>
    </submittedName>
</protein>
<dbReference type="RefSeq" id="WP_379796329.1">
    <property type="nucleotide sequence ID" value="NZ_CP144375.1"/>
</dbReference>
<keyword evidence="4" id="KW-1185">Reference proteome</keyword>
<dbReference type="InterPro" id="IPR003346">
    <property type="entry name" value="Transposase_20"/>
</dbReference>
<dbReference type="AlphaFoldDB" id="A0A3E0GTV5"/>
<feature type="compositionally biased region" description="Low complexity" evidence="1">
    <location>
        <begin position="63"/>
        <end position="72"/>
    </location>
</feature>
<reference evidence="3 4" key="1">
    <citation type="submission" date="2018-08" db="EMBL/GenBank/DDBJ databases">
        <title>Genomic Encyclopedia of Archaeal and Bacterial Type Strains, Phase II (KMG-II): from individual species to whole genera.</title>
        <authorList>
            <person name="Goeker M."/>
        </authorList>
    </citation>
    <scope>NUCLEOTIDE SEQUENCE [LARGE SCALE GENOMIC DNA]</scope>
    <source>
        <strain evidence="3 4">DSM 45791</strain>
    </source>
</reference>
<evidence type="ECO:0000313" key="3">
    <source>
        <dbReference type="EMBL" id="REH26980.1"/>
    </source>
</evidence>